<dbReference type="PANTHER" id="PTHR24260">
    <property type="match status" value="1"/>
</dbReference>
<keyword evidence="2" id="KW-0378">Hydrolase</keyword>
<evidence type="ECO:0000259" key="1">
    <source>
        <dbReference type="PROSITE" id="PS50240"/>
    </source>
</evidence>
<keyword evidence="3" id="KW-1185">Reference proteome</keyword>
<dbReference type="InterPro" id="IPR051333">
    <property type="entry name" value="CLIP_Serine_Protease"/>
</dbReference>
<evidence type="ECO:0000313" key="2">
    <source>
        <dbReference type="EMBL" id="WXB19313.1"/>
    </source>
</evidence>
<dbReference type="EMBL" id="CP089984">
    <property type="protein sequence ID" value="WXB19313.1"/>
    <property type="molecule type" value="Genomic_DNA"/>
</dbReference>
<dbReference type="Proteomes" id="UP001370348">
    <property type="component" value="Chromosome"/>
</dbReference>
<dbReference type="PROSITE" id="PS50240">
    <property type="entry name" value="TRYPSIN_DOM"/>
    <property type="match status" value="1"/>
</dbReference>
<dbReference type="RefSeq" id="WP_394828935.1">
    <property type="nucleotide sequence ID" value="NZ_CP089984.1"/>
</dbReference>
<evidence type="ECO:0000313" key="3">
    <source>
        <dbReference type="Proteomes" id="UP001370348"/>
    </source>
</evidence>
<dbReference type="Gene3D" id="2.40.10.10">
    <property type="entry name" value="Trypsin-like serine proteases"/>
    <property type="match status" value="1"/>
</dbReference>
<name>A0ABZ2M9X0_9BACT</name>
<dbReference type="SUPFAM" id="SSF50494">
    <property type="entry name" value="Trypsin-like serine proteases"/>
    <property type="match status" value="1"/>
</dbReference>
<sequence length="333" mass="35250">MIWNNGIAWILAVGAAAGAVGCSSDAGQDEEKDQQTSPLYQAPIDQHHPFAVGICTGTLNTDPALGEVGACVANGNNTRCTGSLIAPNLVLTARHCVHDITPPPVEDDFQCTDAHVFTENPLFPGGIRVTTSHSALFDHPVWIDVKRVVISPFGSHMCKDDVALLILQRNVTDAAPAWVDLDRDLKTSPPSDGKVAVVGRGRVTPTDRGKGERRFLRDVPFTCVGPCDLPWGDNGFVFHAVDGQFAIGRSGLPGDSGSGILLNETFDTNPTIIGLDSLGFEDAAGLPLHSVAVAIRPHAAWISTGAYQAAKYGRYPVPGWAKIPEPGTPPPVD</sequence>
<dbReference type="EC" id="3.4.21.-" evidence="2"/>
<accession>A0ABZ2M9X0</accession>
<organism evidence="2 3">
    <name type="scientific">Pendulispora albinea</name>
    <dbReference type="NCBI Taxonomy" id="2741071"/>
    <lineage>
        <taxon>Bacteria</taxon>
        <taxon>Pseudomonadati</taxon>
        <taxon>Myxococcota</taxon>
        <taxon>Myxococcia</taxon>
        <taxon>Myxococcales</taxon>
        <taxon>Sorangiineae</taxon>
        <taxon>Pendulisporaceae</taxon>
        <taxon>Pendulispora</taxon>
    </lineage>
</organism>
<gene>
    <name evidence="2" type="ORF">LZC94_19040</name>
</gene>
<dbReference type="PANTHER" id="PTHR24260:SF136">
    <property type="entry name" value="GH08193P-RELATED"/>
    <property type="match status" value="1"/>
</dbReference>
<dbReference type="GO" id="GO:0016787">
    <property type="term" value="F:hydrolase activity"/>
    <property type="evidence" value="ECO:0007669"/>
    <property type="project" value="UniProtKB-KW"/>
</dbReference>
<protein>
    <submittedName>
        <fullName evidence="2">Trypsin-like serine protease</fullName>
        <ecNumber evidence="2">3.4.21.-</ecNumber>
    </submittedName>
</protein>
<dbReference type="InterPro" id="IPR043504">
    <property type="entry name" value="Peptidase_S1_PA_chymotrypsin"/>
</dbReference>
<reference evidence="2 3" key="1">
    <citation type="submission" date="2021-12" db="EMBL/GenBank/DDBJ databases">
        <title>Discovery of the Pendulisporaceae a myxobacterial family with distinct sporulation behavior and unique specialized metabolism.</title>
        <authorList>
            <person name="Garcia R."/>
            <person name="Popoff A."/>
            <person name="Bader C.D."/>
            <person name="Loehr J."/>
            <person name="Walesch S."/>
            <person name="Walt C."/>
            <person name="Boldt J."/>
            <person name="Bunk B."/>
            <person name="Haeckl F.J.F.P.J."/>
            <person name="Gunesch A.P."/>
            <person name="Birkelbach J."/>
            <person name="Nuebel U."/>
            <person name="Pietschmann T."/>
            <person name="Bach T."/>
            <person name="Mueller R."/>
        </authorList>
    </citation>
    <scope>NUCLEOTIDE SEQUENCE [LARGE SCALE GENOMIC DNA]</scope>
    <source>
        <strain evidence="2 3">MSr11954</strain>
    </source>
</reference>
<dbReference type="SMART" id="SM00020">
    <property type="entry name" value="Tryp_SPc"/>
    <property type="match status" value="1"/>
</dbReference>
<dbReference type="InterPro" id="IPR009003">
    <property type="entry name" value="Peptidase_S1_PA"/>
</dbReference>
<proteinExistence type="predicted"/>
<feature type="domain" description="Peptidase S1" evidence="1">
    <location>
        <begin position="49"/>
        <end position="307"/>
    </location>
</feature>
<dbReference type="Pfam" id="PF00089">
    <property type="entry name" value="Trypsin"/>
    <property type="match status" value="1"/>
</dbReference>
<dbReference type="InterPro" id="IPR001254">
    <property type="entry name" value="Trypsin_dom"/>
</dbReference>